<dbReference type="Proteomes" id="UP000253782">
    <property type="component" value="Unassembled WGS sequence"/>
</dbReference>
<sequence length="315" mass="34587">MNTQKTVLVIGANGGIGHESCVALLRHGWRVRALVRTPRANAQTGIEWFTGDAMNAADVLRAAEGVELIVHAVNPPGYRDWDKLVLPMLDNTIAAAKAVGARIVLPGTIYNFGPDAFPALTEHSPQHPLTRKGEIRVEMERRLAAAAETGAPALILRCGDFFGPQPGNNWLSQGLIKQGAPVRTVQYPGPSEIGHAWAYLPDVGETLARLVDRAGELGRFEVFHFGGYWLDGHEMTATIRRSANNPSIALGRFPWWLVTLAAPFMQTLRELRKMRYLWRAPIKLDDRKLLAFLGAKPYTPIDDAMRATLAGNGCL</sequence>
<accession>A0A369UJL0</accession>
<evidence type="ECO:0000313" key="3">
    <source>
        <dbReference type="Proteomes" id="UP000253782"/>
    </source>
</evidence>
<proteinExistence type="predicted"/>
<dbReference type="Gene3D" id="3.40.50.720">
    <property type="entry name" value="NAD(P)-binding Rossmann-like Domain"/>
    <property type="match status" value="1"/>
</dbReference>
<evidence type="ECO:0000259" key="1">
    <source>
        <dbReference type="Pfam" id="PF13460"/>
    </source>
</evidence>
<dbReference type="EMBL" id="QQAH01000015">
    <property type="protein sequence ID" value="RDD80721.1"/>
    <property type="molecule type" value="Genomic_DNA"/>
</dbReference>
<dbReference type="OrthoDB" id="112777at2"/>
<keyword evidence="3" id="KW-1185">Reference proteome</keyword>
<dbReference type="Pfam" id="PF13460">
    <property type="entry name" value="NAD_binding_10"/>
    <property type="match status" value="1"/>
</dbReference>
<dbReference type="AlphaFoldDB" id="A0A369UJL0"/>
<evidence type="ECO:0000313" key="2">
    <source>
        <dbReference type="EMBL" id="RDD80721.1"/>
    </source>
</evidence>
<dbReference type="PANTHER" id="PTHR48079">
    <property type="entry name" value="PROTEIN YEEZ"/>
    <property type="match status" value="1"/>
</dbReference>
<feature type="domain" description="NAD(P)-binding" evidence="1">
    <location>
        <begin position="11"/>
        <end position="132"/>
    </location>
</feature>
<comment type="caution">
    <text evidence="2">The sequence shown here is derived from an EMBL/GenBank/DDBJ whole genome shotgun (WGS) entry which is preliminary data.</text>
</comment>
<dbReference type="RefSeq" id="WP_114846503.1">
    <property type="nucleotide sequence ID" value="NZ_JBHSPE010000002.1"/>
</dbReference>
<dbReference type="SUPFAM" id="SSF51735">
    <property type="entry name" value="NAD(P)-binding Rossmann-fold domains"/>
    <property type="match status" value="1"/>
</dbReference>
<dbReference type="InterPro" id="IPR016040">
    <property type="entry name" value="NAD(P)-bd_dom"/>
</dbReference>
<organism evidence="2 3">
    <name type="scientific">Dyella tabacisoli</name>
    <dbReference type="NCBI Taxonomy" id="2282381"/>
    <lineage>
        <taxon>Bacteria</taxon>
        <taxon>Pseudomonadati</taxon>
        <taxon>Pseudomonadota</taxon>
        <taxon>Gammaproteobacteria</taxon>
        <taxon>Lysobacterales</taxon>
        <taxon>Rhodanobacteraceae</taxon>
        <taxon>Dyella</taxon>
    </lineage>
</organism>
<dbReference type="PANTHER" id="PTHR48079:SF6">
    <property type="entry name" value="NAD(P)-BINDING DOMAIN-CONTAINING PROTEIN-RELATED"/>
    <property type="match status" value="1"/>
</dbReference>
<protein>
    <submittedName>
        <fullName evidence="2">NAD-dependent epimerase/dehydratase family protein</fullName>
    </submittedName>
</protein>
<dbReference type="GO" id="GO:0004029">
    <property type="term" value="F:aldehyde dehydrogenase (NAD+) activity"/>
    <property type="evidence" value="ECO:0007669"/>
    <property type="project" value="TreeGrafter"/>
</dbReference>
<dbReference type="GO" id="GO:0005737">
    <property type="term" value="C:cytoplasm"/>
    <property type="evidence" value="ECO:0007669"/>
    <property type="project" value="TreeGrafter"/>
</dbReference>
<dbReference type="InterPro" id="IPR051783">
    <property type="entry name" value="NAD(P)-dependent_oxidoreduct"/>
</dbReference>
<reference evidence="2 3" key="1">
    <citation type="submission" date="2018-07" db="EMBL/GenBank/DDBJ databases">
        <title>Dyella tabacisoli L4-6T, whole genome shotgun sequence.</title>
        <authorList>
            <person name="Zhou X.-K."/>
            <person name="Li W.-J."/>
            <person name="Duan Y.-Q."/>
        </authorList>
    </citation>
    <scope>NUCLEOTIDE SEQUENCE [LARGE SCALE GENOMIC DNA]</scope>
    <source>
        <strain evidence="2 3">L4-6</strain>
    </source>
</reference>
<name>A0A369UJL0_9GAMM</name>
<dbReference type="InterPro" id="IPR036291">
    <property type="entry name" value="NAD(P)-bd_dom_sf"/>
</dbReference>
<gene>
    <name evidence="2" type="ORF">DVJ77_15940</name>
</gene>